<feature type="compositionally biased region" description="Polar residues" evidence="23">
    <location>
        <begin position="56"/>
        <end position="78"/>
    </location>
</feature>
<gene>
    <name evidence="25" type="ORF">AnigIFM63604_005752</name>
</gene>
<dbReference type="PANTHER" id="PTHR12264">
    <property type="entry name" value="TRANSCRIPTION INITIATION FACTOR TFIID SUBUNIT 12"/>
    <property type="match status" value="1"/>
</dbReference>
<keyword evidence="14 22" id="KW-0175">Coiled coil</keyword>
<dbReference type="CDD" id="cd07981">
    <property type="entry name" value="HFD_TAF12"/>
    <property type="match status" value="1"/>
</dbReference>
<dbReference type="Pfam" id="PF08657">
    <property type="entry name" value="DASH_Spc34"/>
    <property type="match status" value="2"/>
</dbReference>
<feature type="compositionally biased region" description="Low complexity" evidence="23">
    <location>
        <begin position="720"/>
        <end position="748"/>
    </location>
</feature>
<dbReference type="GO" id="GO:0003677">
    <property type="term" value="F:DNA binding"/>
    <property type="evidence" value="ECO:0007669"/>
    <property type="project" value="TreeGrafter"/>
</dbReference>
<feature type="compositionally biased region" description="Low complexity" evidence="23">
    <location>
        <begin position="572"/>
        <end position="598"/>
    </location>
</feature>
<dbReference type="Proteomes" id="UP001144191">
    <property type="component" value="Unassembled WGS sequence"/>
</dbReference>
<organism evidence="25 26">
    <name type="scientific">Aspergillus niger</name>
    <dbReference type="NCBI Taxonomy" id="5061"/>
    <lineage>
        <taxon>Eukaryota</taxon>
        <taxon>Fungi</taxon>
        <taxon>Dikarya</taxon>
        <taxon>Ascomycota</taxon>
        <taxon>Pezizomycotina</taxon>
        <taxon>Eurotiomycetes</taxon>
        <taxon>Eurotiomycetidae</taxon>
        <taxon>Eurotiales</taxon>
        <taxon>Aspergillaceae</taxon>
        <taxon>Aspergillus</taxon>
        <taxon>Aspergillus subgen. Circumdati</taxon>
    </lineage>
</organism>
<dbReference type="GO" id="GO:0051123">
    <property type="term" value="P:RNA polymerase II preinitiation complex assembly"/>
    <property type="evidence" value="ECO:0007669"/>
    <property type="project" value="TreeGrafter"/>
</dbReference>
<protein>
    <recommendedName>
        <fullName evidence="20">DASH complex subunit SPC34</fullName>
    </recommendedName>
    <alternativeName>
        <fullName evidence="21">Outer kinetochore protein SPC34</fullName>
    </alternativeName>
</protein>
<keyword evidence="8" id="KW-0132">Cell division</keyword>
<evidence type="ECO:0000256" key="14">
    <source>
        <dbReference type="ARBA" id="ARBA00023054"/>
    </source>
</evidence>
<evidence type="ECO:0000256" key="12">
    <source>
        <dbReference type="ARBA" id="ARBA00022838"/>
    </source>
</evidence>
<dbReference type="GO" id="GO:0005669">
    <property type="term" value="C:transcription factor TFIID complex"/>
    <property type="evidence" value="ECO:0007669"/>
    <property type="project" value="InterPro"/>
</dbReference>
<evidence type="ECO:0000256" key="8">
    <source>
        <dbReference type="ARBA" id="ARBA00022618"/>
    </source>
</evidence>
<feature type="compositionally biased region" description="Polar residues" evidence="23">
    <location>
        <begin position="694"/>
        <end position="704"/>
    </location>
</feature>
<evidence type="ECO:0000256" key="10">
    <source>
        <dbReference type="ARBA" id="ARBA00022776"/>
    </source>
</evidence>
<evidence type="ECO:0000256" key="1">
    <source>
        <dbReference type="ARBA" id="ARBA00004123"/>
    </source>
</evidence>
<evidence type="ECO:0000256" key="17">
    <source>
        <dbReference type="ARBA" id="ARBA00023242"/>
    </source>
</evidence>
<dbReference type="GO" id="GO:0017025">
    <property type="term" value="F:TBP-class protein binding"/>
    <property type="evidence" value="ECO:0007669"/>
    <property type="project" value="TreeGrafter"/>
</dbReference>
<evidence type="ECO:0000313" key="25">
    <source>
        <dbReference type="EMBL" id="GLA49768.1"/>
    </source>
</evidence>
<evidence type="ECO:0000256" key="3">
    <source>
        <dbReference type="ARBA" id="ARBA00004629"/>
    </source>
</evidence>
<feature type="region of interest" description="Disordered" evidence="23">
    <location>
        <begin position="431"/>
        <end position="453"/>
    </location>
</feature>
<feature type="compositionally biased region" description="Polar residues" evidence="23">
    <location>
        <begin position="562"/>
        <end position="571"/>
    </location>
</feature>
<comment type="similarity">
    <text evidence="4">Belongs to the TAF12 family.</text>
</comment>
<accession>A0A9W5ZXL3</accession>
<dbReference type="InterPro" id="IPR009072">
    <property type="entry name" value="Histone-fold"/>
</dbReference>
<dbReference type="PANTHER" id="PTHR12264:SF21">
    <property type="entry name" value="TRANSCRIPTION INITIATION FACTOR TFIID SUBUNIT 12"/>
    <property type="match status" value="1"/>
</dbReference>
<name>A0A9W5ZXL3_ASPNG</name>
<dbReference type="InterPro" id="IPR013966">
    <property type="entry name" value="Spc34"/>
</dbReference>
<dbReference type="Pfam" id="PF03847">
    <property type="entry name" value="TFIID_20kDa"/>
    <property type="match status" value="1"/>
</dbReference>
<keyword evidence="16" id="KW-0206">Cytoskeleton</keyword>
<dbReference type="GO" id="GO:0005876">
    <property type="term" value="C:spindle microtubule"/>
    <property type="evidence" value="ECO:0007669"/>
    <property type="project" value="InterPro"/>
</dbReference>
<dbReference type="GO" id="GO:0000124">
    <property type="term" value="C:SAGA complex"/>
    <property type="evidence" value="ECO:0007669"/>
    <property type="project" value="InterPro"/>
</dbReference>
<comment type="subcellular location">
    <subcellularLocation>
        <location evidence="3">Chromosome</location>
        <location evidence="3">Centromere</location>
        <location evidence="3">Kinetochore</location>
    </subcellularLocation>
    <subcellularLocation>
        <location evidence="2">Cytoplasm</location>
        <location evidence="2">Cytoskeleton</location>
        <location evidence="2">Spindle</location>
    </subcellularLocation>
    <subcellularLocation>
        <location evidence="1">Nucleus</location>
    </subcellularLocation>
</comment>
<keyword evidence="15" id="KW-0804">Transcription</keyword>
<evidence type="ECO:0000256" key="22">
    <source>
        <dbReference type="SAM" id="Coils"/>
    </source>
</evidence>
<evidence type="ECO:0000256" key="9">
    <source>
        <dbReference type="ARBA" id="ARBA00022701"/>
    </source>
</evidence>
<dbReference type="FunFam" id="1.10.20.10:FF:000037">
    <property type="entry name" value="Transcription initiation factor TFIID subunit 12"/>
    <property type="match status" value="1"/>
</dbReference>
<dbReference type="EMBL" id="BRPB01000032">
    <property type="protein sequence ID" value="GLA49768.1"/>
    <property type="molecule type" value="Genomic_DNA"/>
</dbReference>
<sequence length="944" mass="103316">MSLLESHLEQISLSSNAIAELPFPQPRIFTNALLGPHDITSLIRDTEAHERALFQSDPSVKSVGSQRRPTRRGTQFAQDSEGESMASRIYSARDNKSQSAVARVLGADMMEEIKRSAGTSSRGRGEVNVDVLLQGAEILCNVYPVAGAHEKIASLRYRHELISGSINELEARVARNTAELEKMSHSYGDDFDEYDGIDSTPPEVADVTDADLEREMAEIRELERKKRTLEARVHGMERDLARQNIPASMDAVRLLPALASLPLSLDMLQLLARASPATKTHHDCMLALISSLAFTKDPLDASSHCDSYRHNAATLSNGFDFTFPPQRSPITIIIGMDNSQAQPQAAQPQAPAAQPMMPQHSNLIRTDQVQKLPHLNDQQKAQHTQLVRTLWEHLNSREPQTTEYQQAHARLTQISQNLMKGMRAFQQSRQMQHQQLQAANAAQPGQPVQRSQSVNPQNFAQLLPQIQQKVNTLQFFLPPNISNEQAQTWLPEAKLRYGIALQKQEIGRARIADLRQQFATRQSAGNMTQEEVQEFKNRQLAAEKLYREGSDFLNKFKEQQDTFKAQQQRAGVQQHVPAQAHPQQAPSQAAPGTAAGPTDGRPPSVPGTMHPGQTPTPAPHTITSAVSAARNQAGQTAMSPSTSQPGQTPTTQGATPAVPAVPQQQPPQQAPQQQPQAPVQAQSQQGPPGSQVTFTQVPNVDGSTPTPPGAQTMVQPRPLSQQAAMAQAAQNYSNNNVNNNNMNQQQNVTQPGANTHAHPQGYIPNRSADTNARSINMAIPKNLNVPPPEPVNMAPARPTLSGGPSHGAVGVMNQPAIQKHPGYVLEGEGQRVLSKKMLDILVRQVTGGGEGEGLTPDAEEFILQMADDFVDDVITDACRLAKLRPSSTLEIRDIQLVLERKYNMRISGFSTDDLRTVKKPQPTQGWTQKMSAIQAAKVTQGKAE</sequence>
<dbReference type="InterPro" id="IPR003228">
    <property type="entry name" value="TFIID_TAF12_dom"/>
</dbReference>
<evidence type="ECO:0000256" key="16">
    <source>
        <dbReference type="ARBA" id="ARBA00023212"/>
    </source>
</evidence>
<evidence type="ECO:0000256" key="20">
    <source>
        <dbReference type="ARBA" id="ARBA00044112"/>
    </source>
</evidence>
<evidence type="ECO:0000256" key="21">
    <source>
        <dbReference type="ARBA" id="ARBA00044346"/>
    </source>
</evidence>
<keyword evidence="7" id="KW-0963">Cytoplasm</keyword>
<feature type="region of interest" description="Disordered" evidence="23">
    <location>
        <begin position="55"/>
        <end position="84"/>
    </location>
</feature>
<evidence type="ECO:0000256" key="2">
    <source>
        <dbReference type="ARBA" id="ARBA00004186"/>
    </source>
</evidence>
<feature type="compositionally biased region" description="Polar residues" evidence="23">
    <location>
        <begin position="611"/>
        <end position="639"/>
    </location>
</feature>
<evidence type="ECO:0000256" key="7">
    <source>
        <dbReference type="ARBA" id="ARBA00022490"/>
    </source>
</evidence>
<keyword evidence="18" id="KW-0131">Cell cycle</keyword>
<dbReference type="Gene3D" id="1.10.20.10">
    <property type="entry name" value="Histone, subunit A"/>
    <property type="match status" value="1"/>
</dbReference>
<evidence type="ECO:0000256" key="18">
    <source>
        <dbReference type="ARBA" id="ARBA00023306"/>
    </source>
</evidence>
<keyword evidence="6" id="KW-0158">Chromosome</keyword>
<evidence type="ECO:0000256" key="5">
    <source>
        <dbReference type="ARBA" id="ARBA00008491"/>
    </source>
</evidence>
<keyword evidence="10" id="KW-0498">Mitosis</keyword>
<keyword evidence="9" id="KW-0493">Microtubule</keyword>
<dbReference type="GO" id="GO:0051301">
    <property type="term" value="P:cell division"/>
    <property type="evidence" value="ECO:0007669"/>
    <property type="project" value="UniProtKB-KW"/>
</dbReference>
<evidence type="ECO:0000256" key="4">
    <source>
        <dbReference type="ARBA" id="ARBA00007530"/>
    </source>
</evidence>
<feature type="region of interest" description="Disordered" evidence="23">
    <location>
        <begin position="561"/>
        <end position="768"/>
    </location>
</feature>
<dbReference type="SUPFAM" id="SSF47113">
    <property type="entry name" value="Histone-fold"/>
    <property type="match status" value="1"/>
</dbReference>
<evidence type="ECO:0000256" key="13">
    <source>
        <dbReference type="ARBA" id="ARBA00023015"/>
    </source>
</evidence>
<keyword evidence="13" id="KW-0805">Transcription regulation</keyword>
<evidence type="ECO:0000259" key="24">
    <source>
        <dbReference type="Pfam" id="PF03847"/>
    </source>
</evidence>
<dbReference type="GO" id="GO:0042729">
    <property type="term" value="C:DASH complex"/>
    <property type="evidence" value="ECO:0007669"/>
    <property type="project" value="InterPro"/>
</dbReference>
<evidence type="ECO:0000256" key="19">
    <source>
        <dbReference type="ARBA" id="ARBA00023328"/>
    </source>
</evidence>
<comment type="caution">
    <text evidence="25">The sequence shown here is derived from an EMBL/GenBank/DDBJ whole genome shotgun (WGS) entry which is preliminary data.</text>
</comment>
<feature type="coiled-coil region" evidence="22">
    <location>
        <begin position="166"/>
        <end position="239"/>
    </location>
</feature>
<dbReference type="InterPro" id="IPR037794">
    <property type="entry name" value="TAF12"/>
</dbReference>
<reference evidence="25" key="1">
    <citation type="submission" date="2022-07" db="EMBL/GenBank/DDBJ databases">
        <title>Taxonomy of Aspergillus series Nigri: significant species reduction supported by multi-species coalescent approaches.</title>
        <authorList>
            <person name="Bian C."/>
            <person name="Kusuya Y."/>
            <person name="Sklenar F."/>
            <person name="D'hooge E."/>
            <person name="Yaguchi T."/>
            <person name="Takahashi H."/>
            <person name="Hubka V."/>
        </authorList>
    </citation>
    <scope>NUCLEOTIDE SEQUENCE</scope>
    <source>
        <strain evidence="25">IFM 63604</strain>
    </source>
</reference>
<evidence type="ECO:0000313" key="26">
    <source>
        <dbReference type="Proteomes" id="UP001144191"/>
    </source>
</evidence>
<evidence type="ECO:0000256" key="23">
    <source>
        <dbReference type="SAM" id="MobiDB-lite"/>
    </source>
</evidence>
<keyword evidence="19" id="KW-0137">Centromere</keyword>
<feature type="domain" description="Transcription initiation factor TFIID subunit 12" evidence="24">
    <location>
        <begin position="834"/>
        <end position="904"/>
    </location>
</feature>
<dbReference type="AlphaFoldDB" id="A0A9W5ZXL3"/>
<keyword evidence="17" id="KW-0539">Nucleus</keyword>
<keyword evidence="12" id="KW-0995">Kinetochore</keyword>
<comment type="similarity">
    <text evidence="5">Belongs to the DASH complex SPC34 family.</text>
</comment>
<proteinExistence type="inferred from homology"/>
<feature type="compositionally biased region" description="Low complexity" evidence="23">
    <location>
        <begin position="670"/>
        <end position="693"/>
    </location>
</feature>
<feature type="compositionally biased region" description="Low complexity" evidence="23">
    <location>
        <begin position="431"/>
        <end position="449"/>
    </location>
</feature>
<dbReference type="GO" id="GO:0046982">
    <property type="term" value="F:protein heterodimerization activity"/>
    <property type="evidence" value="ECO:0007669"/>
    <property type="project" value="InterPro"/>
</dbReference>
<keyword evidence="11" id="KW-0159">Chromosome partition</keyword>
<evidence type="ECO:0000256" key="6">
    <source>
        <dbReference type="ARBA" id="ARBA00022454"/>
    </source>
</evidence>
<dbReference type="GO" id="GO:0008608">
    <property type="term" value="P:attachment of spindle microtubules to kinetochore"/>
    <property type="evidence" value="ECO:0007669"/>
    <property type="project" value="InterPro"/>
</dbReference>
<feature type="compositionally biased region" description="Low complexity" evidence="23">
    <location>
        <begin position="640"/>
        <end position="663"/>
    </location>
</feature>
<evidence type="ECO:0000256" key="15">
    <source>
        <dbReference type="ARBA" id="ARBA00023163"/>
    </source>
</evidence>
<evidence type="ECO:0000256" key="11">
    <source>
        <dbReference type="ARBA" id="ARBA00022829"/>
    </source>
</evidence>